<gene>
    <name evidence="1" type="ORF">MERR_LOCUS18868</name>
</gene>
<protein>
    <submittedName>
        <fullName evidence="1">Uncharacterized protein</fullName>
    </submittedName>
</protein>
<dbReference type="EMBL" id="CACVBM020001108">
    <property type="protein sequence ID" value="CAA7031633.1"/>
    <property type="molecule type" value="Genomic_DNA"/>
</dbReference>
<keyword evidence="2" id="KW-1185">Reference proteome</keyword>
<reference evidence="1" key="1">
    <citation type="submission" date="2020-01" db="EMBL/GenBank/DDBJ databases">
        <authorList>
            <person name="Mishra B."/>
        </authorList>
    </citation>
    <scope>NUCLEOTIDE SEQUENCE [LARGE SCALE GENOMIC DNA]</scope>
</reference>
<comment type="caution">
    <text evidence="1">The sequence shown here is derived from an EMBL/GenBank/DDBJ whole genome shotgun (WGS) entry which is preliminary data.</text>
</comment>
<dbReference type="Proteomes" id="UP000467841">
    <property type="component" value="Unassembled WGS sequence"/>
</dbReference>
<evidence type="ECO:0000313" key="2">
    <source>
        <dbReference type="Proteomes" id="UP000467841"/>
    </source>
</evidence>
<evidence type="ECO:0000313" key="1">
    <source>
        <dbReference type="EMBL" id="CAA7031633.1"/>
    </source>
</evidence>
<name>A0A6D2IT02_9BRAS</name>
<accession>A0A6D2IT02</accession>
<dbReference type="AlphaFoldDB" id="A0A6D2IT02"/>
<organism evidence="1 2">
    <name type="scientific">Microthlaspi erraticum</name>
    <dbReference type="NCBI Taxonomy" id="1685480"/>
    <lineage>
        <taxon>Eukaryota</taxon>
        <taxon>Viridiplantae</taxon>
        <taxon>Streptophyta</taxon>
        <taxon>Embryophyta</taxon>
        <taxon>Tracheophyta</taxon>
        <taxon>Spermatophyta</taxon>
        <taxon>Magnoliopsida</taxon>
        <taxon>eudicotyledons</taxon>
        <taxon>Gunneridae</taxon>
        <taxon>Pentapetalae</taxon>
        <taxon>rosids</taxon>
        <taxon>malvids</taxon>
        <taxon>Brassicales</taxon>
        <taxon>Brassicaceae</taxon>
        <taxon>Coluteocarpeae</taxon>
        <taxon>Microthlaspi</taxon>
    </lineage>
</organism>
<sequence length="130" mass="14505">MDLPTTTMPSGLFRFSAELPSFSDPPLDSDELFLLPPELSPVRSSLFFSSSLWSVVFSIVLLMSVAELLRTEFSSPLLMPSEAPAWEMAVCAPIPSHLWMSILPSLPEPPPEPPDPPYFWYHLISLLDSQ</sequence>
<proteinExistence type="predicted"/>